<proteinExistence type="predicted"/>
<sequence>VDRDMMMLVCVYLNTVFKVAHGNDGWKKDQIRYETPYMSHTQGTTMKVT</sequence>
<dbReference type="EMBL" id="HACG01032238">
    <property type="protein sequence ID" value="CEK79103.1"/>
    <property type="molecule type" value="Transcribed_RNA"/>
</dbReference>
<dbReference type="AlphaFoldDB" id="A0A0B7AEA0"/>
<name>A0A0B7AEA0_9EUPU</name>
<organism evidence="2">
    <name type="scientific">Arion vulgaris</name>
    <dbReference type="NCBI Taxonomy" id="1028688"/>
    <lineage>
        <taxon>Eukaryota</taxon>
        <taxon>Metazoa</taxon>
        <taxon>Spiralia</taxon>
        <taxon>Lophotrochozoa</taxon>
        <taxon>Mollusca</taxon>
        <taxon>Gastropoda</taxon>
        <taxon>Heterobranchia</taxon>
        <taxon>Euthyneura</taxon>
        <taxon>Panpulmonata</taxon>
        <taxon>Eupulmonata</taxon>
        <taxon>Stylommatophora</taxon>
        <taxon>Helicina</taxon>
        <taxon>Arionoidea</taxon>
        <taxon>Arionidae</taxon>
        <taxon>Arion</taxon>
    </lineage>
</organism>
<evidence type="ECO:0000313" key="3">
    <source>
        <dbReference type="EMBL" id="CEK79104.1"/>
    </source>
</evidence>
<protein>
    <submittedName>
        <fullName evidence="2">Uncharacterized protein</fullName>
    </submittedName>
</protein>
<gene>
    <name evidence="2" type="primary">ORF113625</name>
    <name evidence="1" type="synonym">ORF113619</name>
    <name evidence="3" type="synonym">ORF113626</name>
</gene>
<accession>A0A0B7AEA0</accession>
<dbReference type="EMBL" id="HACG01032237">
    <property type="protein sequence ID" value="CEK79102.1"/>
    <property type="molecule type" value="Transcribed_RNA"/>
</dbReference>
<feature type="non-terminal residue" evidence="2">
    <location>
        <position position="1"/>
    </location>
</feature>
<evidence type="ECO:0000313" key="1">
    <source>
        <dbReference type="EMBL" id="CEK79102.1"/>
    </source>
</evidence>
<dbReference type="EMBL" id="HACG01032239">
    <property type="protein sequence ID" value="CEK79104.1"/>
    <property type="molecule type" value="Transcribed_RNA"/>
</dbReference>
<reference evidence="2" key="1">
    <citation type="submission" date="2014-12" db="EMBL/GenBank/DDBJ databases">
        <title>Insight into the proteome of Arion vulgaris.</title>
        <authorList>
            <person name="Aradska J."/>
            <person name="Bulat T."/>
            <person name="Smidak R."/>
            <person name="Sarate P."/>
            <person name="Gangsoo J."/>
            <person name="Sialana F."/>
            <person name="Bilban M."/>
            <person name="Lubec G."/>
        </authorList>
    </citation>
    <scope>NUCLEOTIDE SEQUENCE</scope>
    <source>
        <tissue evidence="2">Skin</tissue>
    </source>
</reference>
<evidence type="ECO:0000313" key="2">
    <source>
        <dbReference type="EMBL" id="CEK79103.1"/>
    </source>
</evidence>